<evidence type="ECO:0000256" key="3">
    <source>
        <dbReference type="ARBA" id="ARBA00016738"/>
    </source>
</evidence>
<keyword evidence="12" id="KW-1185">Reference proteome</keyword>
<evidence type="ECO:0000256" key="9">
    <source>
        <dbReference type="ARBA" id="ARBA00093307"/>
    </source>
</evidence>
<evidence type="ECO:0000256" key="8">
    <source>
        <dbReference type="ARBA" id="ARBA00023242"/>
    </source>
</evidence>
<comment type="caution">
    <text evidence="11">The sequence shown here is derived from an EMBL/GenBank/DDBJ whole genome shotgun (WGS) entry which is preliminary data.</text>
</comment>
<comment type="function">
    <text evidence="9">Required for proper chromosome segregation during mitosis and error-free mitotic progression.</text>
</comment>
<organism evidence="11 12">
    <name type="scientific">Ceratodon purpureus</name>
    <name type="common">Fire moss</name>
    <name type="synonym">Dicranum purpureum</name>
    <dbReference type="NCBI Taxonomy" id="3225"/>
    <lineage>
        <taxon>Eukaryota</taxon>
        <taxon>Viridiplantae</taxon>
        <taxon>Streptophyta</taxon>
        <taxon>Embryophyta</taxon>
        <taxon>Bryophyta</taxon>
        <taxon>Bryophytina</taxon>
        <taxon>Bryopsida</taxon>
        <taxon>Dicranidae</taxon>
        <taxon>Pseudoditrichales</taxon>
        <taxon>Ditrichaceae</taxon>
        <taxon>Ceratodon</taxon>
    </lineage>
</organism>
<feature type="compositionally biased region" description="Basic and acidic residues" evidence="10">
    <location>
        <begin position="131"/>
        <end position="148"/>
    </location>
</feature>
<evidence type="ECO:0000256" key="7">
    <source>
        <dbReference type="ARBA" id="ARBA00023054"/>
    </source>
</evidence>
<dbReference type="EMBL" id="CM026423">
    <property type="protein sequence ID" value="KAG0585006.1"/>
    <property type="molecule type" value="Genomic_DNA"/>
</dbReference>
<dbReference type="AlphaFoldDB" id="A0A8T0IQ78"/>
<keyword evidence="7" id="KW-0175">Coiled coil</keyword>
<feature type="compositionally biased region" description="Basic and acidic residues" evidence="10">
    <location>
        <begin position="99"/>
        <end position="110"/>
    </location>
</feature>
<evidence type="ECO:0000256" key="2">
    <source>
        <dbReference type="ARBA" id="ARBA00004604"/>
    </source>
</evidence>
<gene>
    <name evidence="11" type="ORF">KC19_3G250300</name>
</gene>
<dbReference type="GO" id="GO:0005694">
    <property type="term" value="C:chromosome"/>
    <property type="evidence" value="ECO:0007669"/>
    <property type="project" value="UniProtKB-SubCell"/>
</dbReference>
<feature type="compositionally biased region" description="Basic residues" evidence="10">
    <location>
        <begin position="161"/>
        <end position="178"/>
    </location>
</feature>
<feature type="region of interest" description="Disordered" evidence="10">
    <location>
        <begin position="89"/>
        <end position="110"/>
    </location>
</feature>
<feature type="compositionally biased region" description="Basic and acidic residues" evidence="10">
    <location>
        <begin position="1"/>
        <end position="12"/>
    </location>
</feature>
<evidence type="ECO:0000313" key="12">
    <source>
        <dbReference type="Proteomes" id="UP000822688"/>
    </source>
</evidence>
<reference evidence="11" key="1">
    <citation type="submission" date="2020-06" db="EMBL/GenBank/DDBJ databases">
        <title>WGS assembly of Ceratodon purpureus strain R40.</title>
        <authorList>
            <person name="Carey S.B."/>
            <person name="Jenkins J."/>
            <person name="Shu S."/>
            <person name="Lovell J.T."/>
            <person name="Sreedasyam A."/>
            <person name="Maumus F."/>
            <person name="Tiley G.P."/>
            <person name="Fernandez-Pozo N."/>
            <person name="Barry K."/>
            <person name="Chen C."/>
            <person name="Wang M."/>
            <person name="Lipzen A."/>
            <person name="Daum C."/>
            <person name="Saski C.A."/>
            <person name="Payton A.C."/>
            <person name="Mcbreen J.C."/>
            <person name="Conrad R.E."/>
            <person name="Kollar L.M."/>
            <person name="Olsson S."/>
            <person name="Huttunen S."/>
            <person name="Landis J.B."/>
            <person name="Wickett N.J."/>
            <person name="Johnson M.G."/>
            <person name="Rensing S.A."/>
            <person name="Grimwood J."/>
            <person name="Schmutz J."/>
            <person name="Mcdaniel S.F."/>
        </authorList>
    </citation>
    <scope>NUCLEOTIDE SEQUENCE</scope>
    <source>
        <strain evidence="11">R40</strain>
    </source>
</reference>
<keyword evidence="6" id="KW-0164">Citrullination</keyword>
<dbReference type="InterPro" id="IPR026570">
    <property type="entry name" value="CCDC86"/>
</dbReference>
<evidence type="ECO:0000256" key="5">
    <source>
        <dbReference type="ARBA" id="ARBA00022553"/>
    </source>
</evidence>
<dbReference type="PANTHER" id="PTHR13557">
    <property type="entry name" value="COILED-COIL DOMAIN-CONTAINING PROTEIN 86"/>
    <property type="match status" value="1"/>
</dbReference>
<dbReference type="GO" id="GO:0005730">
    <property type="term" value="C:nucleolus"/>
    <property type="evidence" value="ECO:0007669"/>
    <property type="project" value="UniProtKB-SubCell"/>
</dbReference>
<comment type="subcellular location">
    <subcellularLocation>
        <location evidence="1">Chromosome</location>
    </subcellularLocation>
    <subcellularLocation>
        <location evidence="2">Nucleus</location>
        <location evidence="2">Nucleolus</location>
    </subcellularLocation>
</comment>
<name>A0A8T0IQ78_CERPU</name>
<evidence type="ECO:0000256" key="1">
    <source>
        <dbReference type="ARBA" id="ARBA00004286"/>
    </source>
</evidence>
<evidence type="ECO:0000256" key="6">
    <source>
        <dbReference type="ARBA" id="ARBA00022934"/>
    </source>
</evidence>
<sequence>MASTIDFRHLDEGLGGAKRKRKRQDEEEAAEAAAVEAMDIAGETRHASKKAAVAGNDENKPVYGRPTYDGVMAGKVSGRKWKVNKTTRASALRQVGRKSTLEEKNREKEVKRAYKERMTDLKEQIRTNKVEKRKKTEEKARIKKENELRGQAVQKVTNPKTIKKMSKKQRKLLRPAPN</sequence>
<dbReference type="Proteomes" id="UP000822688">
    <property type="component" value="Chromosome 3"/>
</dbReference>
<feature type="region of interest" description="Disordered" evidence="10">
    <location>
        <begin position="131"/>
        <end position="178"/>
    </location>
</feature>
<keyword evidence="5" id="KW-0597">Phosphoprotein</keyword>
<evidence type="ECO:0000256" key="4">
    <source>
        <dbReference type="ARBA" id="ARBA00022454"/>
    </source>
</evidence>
<protein>
    <recommendedName>
        <fullName evidence="3">Coiled-coil domain-containing protein 86</fullName>
    </recommendedName>
</protein>
<feature type="region of interest" description="Disordered" evidence="10">
    <location>
        <begin position="1"/>
        <end position="69"/>
    </location>
</feature>
<evidence type="ECO:0000313" key="11">
    <source>
        <dbReference type="EMBL" id="KAG0585006.1"/>
    </source>
</evidence>
<dbReference type="OrthoDB" id="781329at2759"/>
<accession>A0A8T0IQ78</accession>
<dbReference type="PANTHER" id="PTHR13557:SF1">
    <property type="entry name" value="COILED-COIL DOMAIN-CONTAINING PROTEIN 86"/>
    <property type="match status" value="1"/>
</dbReference>
<keyword evidence="4" id="KW-0158">Chromosome</keyword>
<evidence type="ECO:0000256" key="10">
    <source>
        <dbReference type="SAM" id="MobiDB-lite"/>
    </source>
</evidence>
<proteinExistence type="predicted"/>
<keyword evidence="8" id="KW-0539">Nucleus</keyword>